<sequence length="244" mass="26412">MFELQKVSLDYGGTLALKEMDLSLGAGEQVCLIGPSGAGKTSLLGLLNGRVFPTSGRVSVNGEDLTSLSSKSLRQVRSRIAWVPQDLGLVPNLRVNQNIACGRVAAKGTFGLLRSFLAMGKGERDEIHQLLVRMGIGEKLYERTDHLSGGQQQRVAVARALFQKPRAILADEPVSAIDPERAKDLIELLTTVAREEGLTLVASLHDVSLAQRYFDRVIGLRSGEVVFDGKASDEGLEKLYRLGA</sequence>
<dbReference type="PANTHER" id="PTHR43166:SF6">
    <property type="entry name" value="PHOSPHONATES IMPORT ATP-BINDING PROTEIN PHNC"/>
    <property type="match status" value="1"/>
</dbReference>
<dbReference type="InterPro" id="IPR003439">
    <property type="entry name" value="ABC_transporter-like_ATP-bd"/>
</dbReference>
<keyword evidence="4 8" id="KW-0067">ATP-binding</keyword>
<keyword evidence="6" id="KW-0472">Membrane</keyword>
<organism evidence="8 9">
    <name type="scientific">Roseibacillus persicicus</name>
    <dbReference type="NCBI Taxonomy" id="454148"/>
    <lineage>
        <taxon>Bacteria</taxon>
        <taxon>Pseudomonadati</taxon>
        <taxon>Verrucomicrobiota</taxon>
        <taxon>Verrucomicrobiia</taxon>
        <taxon>Verrucomicrobiales</taxon>
        <taxon>Verrucomicrobiaceae</taxon>
        <taxon>Roseibacillus</taxon>
    </lineage>
</organism>
<evidence type="ECO:0000313" key="9">
    <source>
        <dbReference type="Proteomes" id="UP000644507"/>
    </source>
</evidence>
<keyword evidence="9" id="KW-1185">Reference proteome</keyword>
<dbReference type="AlphaFoldDB" id="A0A918TDM0"/>
<evidence type="ECO:0000256" key="6">
    <source>
        <dbReference type="ARBA" id="ARBA00023136"/>
    </source>
</evidence>
<dbReference type="Pfam" id="PF00005">
    <property type="entry name" value="ABC_tran"/>
    <property type="match status" value="1"/>
</dbReference>
<dbReference type="SUPFAM" id="SSF52540">
    <property type="entry name" value="P-loop containing nucleoside triphosphate hydrolases"/>
    <property type="match status" value="1"/>
</dbReference>
<dbReference type="GO" id="GO:0016887">
    <property type="term" value="F:ATP hydrolysis activity"/>
    <property type="evidence" value="ECO:0007669"/>
    <property type="project" value="InterPro"/>
</dbReference>
<evidence type="ECO:0000256" key="2">
    <source>
        <dbReference type="ARBA" id="ARBA00022475"/>
    </source>
</evidence>
<dbReference type="PROSITE" id="PS50893">
    <property type="entry name" value="ABC_TRANSPORTER_2"/>
    <property type="match status" value="1"/>
</dbReference>
<dbReference type="Proteomes" id="UP000644507">
    <property type="component" value="Unassembled WGS sequence"/>
</dbReference>
<feature type="domain" description="ABC transporter" evidence="7">
    <location>
        <begin position="2"/>
        <end position="242"/>
    </location>
</feature>
<dbReference type="Gene3D" id="3.40.50.300">
    <property type="entry name" value="P-loop containing nucleotide triphosphate hydrolases"/>
    <property type="match status" value="1"/>
</dbReference>
<evidence type="ECO:0000256" key="3">
    <source>
        <dbReference type="ARBA" id="ARBA00022741"/>
    </source>
</evidence>
<dbReference type="InterPro" id="IPR050086">
    <property type="entry name" value="MetN_ABC_transporter-like"/>
</dbReference>
<dbReference type="InterPro" id="IPR017871">
    <property type="entry name" value="ABC_transporter-like_CS"/>
</dbReference>
<dbReference type="SMART" id="SM00382">
    <property type="entry name" value="AAA"/>
    <property type="match status" value="1"/>
</dbReference>
<dbReference type="RefSeq" id="WP_189567067.1">
    <property type="nucleotide sequence ID" value="NZ_BMXI01000002.1"/>
</dbReference>
<evidence type="ECO:0000256" key="5">
    <source>
        <dbReference type="ARBA" id="ARBA00022967"/>
    </source>
</evidence>
<keyword evidence="2" id="KW-1003">Cell membrane</keyword>
<dbReference type="PROSITE" id="PS00211">
    <property type="entry name" value="ABC_TRANSPORTER_1"/>
    <property type="match status" value="1"/>
</dbReference>
<reference evidence="8" key="1">
    <citation type="journal article" date="2014" name="Int. J. Syst. Evol. Microbiol.">
        <title>Complete genome sequence of Corynebacterium casei LMG S-19264T (=DSM 44701T), isolated from a smear-ripened cheese.</title>
        <authorList>
            <consortium name="US DOE Joint Genome Institute (JGI-PGF)"/>
            <person name="Walter F."/>
            <person name="Albersmeier A."/>
            <person name="Kalinowski J."/>
            <person name="Ruckert C."/>
        </authorList>
    </citation>
    <scope>NUCLEOTIDE SEQUENCE</scope>
    <source>
        <strain evidence="8">KCTC 12988</strain>
    </source>
</reference>
<keyword evidence="5" id="KW-1278">Translocase</keyword>
<name>A0A918TDM0_9BACT</name>
<evidence type="ECO:0000256" key="1">
    <source>
        <dbReference type="ARBA" id="ARBA00022448"/>
    </source>
</evidence>
<keyword evidence="3" id="KW-0547">Nucleotide-binding</keyword>
<keyword evidence="1" id="KW-0813">Transport</keyword>
<dbReference type="InterPro" id="IPR003593">
    <property type="entry name" value="AAA+_ATPase"/>
</dbReference>
<dbReference type="GO" id="GO:0005524">
    <property type="term" value="F:ATP binding"/>
    <property type="evidence" value="ECO:0007669"/>
    <property type="project" value="UniProtKB-KW"/>
</dbReference>
<proteinExistence type="predicted"/>
<dbReference type="InterPro" id="IPR027417">
    <property type="entry name" value="P-loop_NTPase"/>
</dbReference>
<dbReference type="EMBL" id="BMXI01000002">
    <property type="protein sequence ID" value="GHC43020.1"/>
    <property type="molecule type" value="Genomic_DNA"/>
</dbReference>
<reference evidence="8" key="2">
    <citation type="submission" date="2020-09" db="EMBL/GenBank/DDBJ databases">
        <authorList>
            <person name="Sun Q."/>
            <person name="Kim S."/>
        </authorList>
    </citation>
    <scope>NUCLEOTIDE SEQUENCE</scope>
    <source>
        <strain evidence="8">KCTC 12988</strain>
    </source>
</reference>
<protein>
    <submittedName>
        <fullName evidence="8">Phosphonates import ATP-binding protein PhnC</fullName>
    </submittedName>
</protein>
<accession>A0A918TDM0</accession>
<gene>
    <name evidence="8" type="primary">phnC</name>
    <name evidence="8" type="ORF">GCM10007100_05050</name>
</gene>
<dbReference type="PANTHER" id="PTHR43166">
    <property type="entry name" value="AMINO ACID IMPORT ATP-BINDING PROTEIN"/>
    <property type="match status" value="1"/>
</dbReference>
<comment type="caution">
    <text evidence="8">The sequence shown here is derived from an EMBL/GenBank/DDBJ whole genome shotgun (WGS) entry which is preliminary data.</text>
</comment>
<evidence type="ECO:0000256" key="4">
    <source>
        <dbReference type="ARBA" id="ARBA00022840"/>
    </source>
</evidence>
<evidence type="ECO:0000259" key="7">
    <source>
        <dbReference type="PROSITE" id="PS50893"/>
    </source>
</evidence>
<evidence type="ECO:0000313" key="8">
    <source>
        <dbReference type="EMBL" id="GHC43020.1"/>
    </source>
</evidence>